<gene>
    <name evidence="1" type="ORF">FRC0190_01847</name>
</gene>
<accession>A0A6I8MDR4</accession>
<dbReference type="Proteomes" id="UP000423525">
    <property type="component" value="Chromosome"/>
</dbReference>
<organism evidence="1 2">
    <name type="scientific">Corynebacterium rouxii</name>
    <dbReference type="NCBI Taxonomy" id="2719119"/>
    <lineage>
        <taxon>Bacteria</taxon>
        <taxon>Bacillati</taxon>
        <taxon>Actinomycetota</taxon>
        <taxon>Actinomycetes</taxon>
        <taxon>Mycobacteriales</taxon>
        <taxon>Corynebacteriaceae</taxon>
        <taxon>Corynebacterium</taxon>
    </lineage>
</organism>
<evidence type="ECO:0000313" key="1">
    <source>
        <dbReference type="EMBL" id="VZH85915.1"/>
    </source>
</evidence>
<sequence length="80" mass="8754">MREVPLIVWTIRSTDGYIPSVGWSFVLTHSAGINRLSQDWDAGNAYLKGLPLARPSLPLPRYVPHHRGSDLALTQDGTGG</sequence>
<proteinExistence type="predicted"/>
<evidence type="ECO:0000313" key="2">
    <source>
        <dbReference type="Proteomes" id="UP000423525"/>
    </source>
</evidence>
<dbReference type="EMBL" id="LR738855">
    <property type="protein sequence ID" value="VZH85915.1"/>
    <property type="molecule type" value="Genomic_DNA"/>
</dbReference>
<protein>
    <submittedName>
        <fullName evidence="1">Uncharacterized protein</fullName>
    </submittedName>
</protein>
<dbReference type="AlphaFoldDB" id="A0A6I8MDR4"/>
<dbReference type="KEGG" id="crf:FRC0190_01847"/>
<reference evidence="1 2" key="1">
    <citation type="submission" date="2019-11" db="EMBL/GenBank/DDBJ databases">
        <authorList>
            <person name="Brisse S."/>
        </authorList>
    </citation>
    <scope>NUCLEOTIDE SEQUENCE [LARGE SCALE GENOMIC DNA]</scope>
    <source>
        <strain evidence="1">FRC0190</strain>
    </source>
</reference>
<name>A0A6I8MDR4_9CORY</name>